<dbReference type="Pfam" id="PF13560">
    <property type="entry name" value="HTH_31"/>
    <property type="match status" value="1"/>
</dbReference>
<dbReference type="CDD" id="cd00093">
    <property type="entry name" value="HTH_XRE"/>
    <property type="match status" value="1"/>
</dbReference>
<accession>A0A7X2LC03</accession>
<reference evidence="2 3" key="1">
    <citation type="submission" date="2019-11" db="EMBL/GenBank/DDBJ databases">
        <title>Phenotypic characterization of an OXA-22 and OXA-60 co-producing Ralstonia pickettii clinical strain.</title>
        <authorList>
            <person name="He F."/>
        </authorList>
    </citation>
    <scope>NUCLEOTIDE SEQUENCE [LARGE SCALE GENOMIC DNA]</scope>
    <source>
        <strain evidence="2 3">PSLESD1</strain>
    </source>
</reference>
<dbReference type="GO" id="GO:0003677">
    <property type="term" value="F:DNA binding"/>
    <property type="evidence" value="ECO:0007669"/>
    <property type="project" value="InterPro"/>
</dbReference>
<dbReference type="SMART" id="SM00530">
    <property type="entry name" value="HTH_XRE"/>
    <property type="match status" value="1"/>
</dbReference>
<dbReference type="InterPro" id="IPR001387">
    <property type="entry name" value="Cro/C1-type_HTH"/>
</dbReference>
<organism evidence="2 3">
    <name type="scientific">Ralstonia pickettii</name>
    <name type="common">Burkholderia pickettii</name>
    <dbReference type="NCBI Taxonomy" id="329"/>
    <lineage>
        <taxon>Bacteria</taxon>
        <taxon>Pseudomonadati</taxon>
        <taxon>Pseudomonadota</taxon>
        <taxon>Betaproteobacteria</taxon>
        <taxon>Burkholderiales</taxon>
        <taxon>Burkholderiaceae</taxon>
        <taxon>Ralstonia</taxon>
    </lineage>
</organism>
<dbReference type="SUPFAM" id="SSF47413">
    <property type="entry name" value="lambda repressor-like DNA-binding domains"/>
    <property type="match status" value="1"/>
</dbReference>
<name>A0A7X2LC03_RALPI</name>
<dbReference type="Gene3D" id="1.10.260.40">
    <property type="entry name" value="lambda repressor-like DNA-binding domains"/>
    <property type="match status" value="1"/>
</dbReference>
<sequence length="121" mass="12804">MQSKSTPLSKPVVTYPALVGKLLAQRREQIGLKQGETAVALGMSQSAYSRLESGESVLNLSQLRNICAELGTSPAQVLHDADQYESLLRRQGVDVIAEKSVNPAAIAIGLGLLAALFLSGK</sequence>
<evidence type="ECO:0000313" key="2">
    <source>
        <dbReference type="EMBL" id="MRS99707.1"/>
    </source>
</evidence>
<dbReference type="PROSITE" id="PS50943">
    <property type="entry name" value="HTH_CROC1"/>
    <property type="match status" value="1"/>
</dbReference>
<dbReference type="EMBL" id="WJYN01000004">
    <property type="protein sequence ID" value="MRS99707.1"/>
    <property type="molecule type" value="Genomic_DNA"/>
</dbReference>
<protein>
    <submittedName>
        <fullName evidence="2">Helix-turn-helix domain-containing protein</fullName>
    </submittedName>
</protein>
<dbReference type="Proteomes" id="UP000441032">
    <property type="component" value="Unassembled WGS sequence"/>
</dbReference>
<feature type="domain" description="HTH cro/C1-type" evidence="1">
    <location>
        <begin position="23"/>
        <end position="77"/>
    </location>
</feature>
<dbReference type="RefSeq" id="WP_154207181.1">
    <property type="nucleotide sequence ID" value="NZ_WJYN01000004.1"/>
</dbReference>
<evidence type="ECO:0000259" key="1">
    <source>
        <dbReference type="PROSITE" id="PS50943"/>
    </source>
</evidence>
<gene>
    <name evidence="2" type="ORF">GJQ57_13735</name>
</gene>
<proteinExistence type="predicted"/>
<dbReference type="InterPro" id="IPR010982">
    <property type="entry name" value="Lambda_DNA-bd_dom_sf"/>
</dbReference>
<comment type="caution">
    <text evidence="2">The sequence shown here is derived from an EMBL/GenBank/DDBJ whole genome shotgun (WGS) entry which is preliminary data.</text>
</comment>
<dbReference type="AlphaFoldDB" id="A0A7X2LC03"/>
<evidence type="ECO:0000313" key="3">
    <source>
        <dbReference type="Proteomes" id="UP000441032"/>
    </source>
</evidence>